<evidence type="ECO:0000256" key="3">
    <source>
        <dbReference type="SAM" id="MobiDB-lite"/>
    </source>
</evidence>
<reference evidence="6" key="1">
    <citation type="journal article" date="2019" name="Int. J. Syst. Evol. Microbiol.">
        <title>The Global Catalogue of Microorganisms (GCM) 10K type strain sequencing project: providing services to taxonomists for standard genome sequencing and annotation.</title>
        <authorList>
            <consortium name="The Broad Institute Genomics Platform"/>
            <consortium name="The Broad Institute Genome Sequencing Center for Infectious Disease"/>
            <person name="Wu L."/>
            <person name="Ma J."/>
        </authorList>
    </citation>
    <scope>NUCLEOTIDE SEQUENCE [LARGE SCALE GENOMIC DNA]</scope>
    <source>
        <strain evidence="6">CGMCC 4.7397</strain>
    </source>
</reference>
<dbReference type="PANTHER" id="PTHR11527">
    <property type="entry name" value="HEAT-SHOCK PROTEIN 20 FAMILY MEMBER"/>
    <property type="match status" value="1"/>
</dbReference>
<comment type="similarity">
    <text evidence="1 2">Belongs to the small heat shock protein (HSP20) family.</text>
</comment>
<name>A0ABW1IHM3_9PSEU</name>
<dbReference type="PROSITE" id="PS01031">
    <property type="entry name" value="SHSP"/>
    <property type="match status" value="1"/>
</dbReference>
<dbReference type="Gene3D" id="2.60.40.790">
    <property type="match status" value="1"/>
</dbReference>
<dbReference type="InterPro" id="IPR008978">
    <property type="entry name" value="HSP20-like_chaperone"/>
</dbReference>
<keyword evidence="6" id="KW-1185">Reference proteome</keyword>
<gene>
    <name evidence="5" type="ORF">ACFQH9_32085</name>
</gene>
<feature type="region of interest" description="Disordered" evidence="3">
    <location>
        <begin position="137"/>
        <end position="165"/>
    </location>
</feature>
<comment type="caution">
    <text evidence="5">The sequence shown here is derived from an EMBL/GenBank/DDBJ whole genome shotgun (WGS) entry which is preliminary data.</text>
</comment>
<accession>A0ABW1IHM3</accession>
<dbReference type="EMBL" id="JBHSQK010000150">
    <property type="protein sequence ID" value="MFC5952910.1"/>
    <property type="molecule type" value="Genomic_DNA"/>
</dbReference>
<dbReference type="InterPro" id="IPR002068">
    <property type="entry name" value="A-crystallin/Hsp20_dom"/>
</dbReference>
<evidence type="ECO:0000313" key="6">
    <source>
        <dbReference type="Proteomes" id="UP001596119"/>
    </source>
</evidence>
<dbReference type="CDD" id="cd06464">
    <property type="entry name" value="ACD_sHsps-like"/>
    <property type="match status" value="1"/>
</dbReference>
<protein>
    <submittedName>
        <fullName evidence="5">Hsp20/alpha crystallin family protein</fullName>
    </submittedName>
</protein>
<proteinExistence type="inferred from homology"/>
<dbReference type="Pfam" id="PF00011">
    <property type="entry name" value="HSP20"/>
    <property type="match status" value="1"/>
</dbReference>
<dbReference type="InterPro" id="IPR031107">
    <property type="entry name" value="Small_HSP"/>
</dbReference>
<evidence type="ECO:0000259" key="4">
    <source>
        <dbReference type="PROSITE" id="PS01031"/>
    </source>
</evidence>
<evidence type="ECO:0000256" key="2">
    <source>
        <dbReference type="RuleBase" id="RU003616"/>
    </source>
</evidence>
<organism evidence="5 6">
    <name type="scientific">Pseudonocardia lutea</name>
    <dbReference type="NCBI Taxonomy" id="2172015"/>
    <lineage>
        <taxon>Bacteria</taxon>
        <taxon>Bacillati</taxon>
        <taxon>Actinomycetota</taxon>
        <taxon>Actinomycetes</taxon>
        <taxon>Pseudonocardiales</taxon>
        <taxon>Pseudonocardiaceae</taxon>
        <taxon>Pseudonocardia</taxon>
    </lineage>
</organism>
<evidence type="ECO:0000313" key="5">
    <source>
        <dbReference type="EMBL" id="MFC5952910.1"/>
    </source>
</evidence>
<dbReference type="SUPFAM" id="SSF49764">
    <property type="entry name" value="HSP20-like chaperones"/>
    <property type="match status" value="1"/>
</dbReference>
<feature type="domain" description="SHSP" evidence="4">
    <location>
        <begin position="32"/>
        <end position="147"/>
    </location>
</feature>
<dbReference type="Proteomes" id="UP001596119">
    <property type="component" value="Unassembled WGS sequence"/>
</dbReference>
<sequence>MSTLIPRRDPFFAEFDALVRRAFGPSPVRFPRPESGFTPAADVTRDGDDALVSLEVPGLDPATDVHVDVEEGRLVVHGERRDERSEENDGRRFREVRYGSFRRSFALPQHVTADAVSATYEAGVLKVRVAGAYAEPQKPGVTSIPVQVPAAELPAQGSEKGSEQE</sequence>
<evidence type="ECO:0000256" key="1">
    <source>
        <dbReference type="PROSITE-ProRule" id="PRU00285"/>
    </source>
</evidence>
<dbReference type="RefSeq" id="WP_379572232.1">
    <property type="nucleotide sequence ID" value="NZ_JBHSQK010000150.1"/>
</dbReference>